<name>A0A101SIM3_9ACTN</name>
<dbReference type="EMBL" id="LMWU01000001">
    <property type="protein sequence ID" value="KUN74312.1"/>
    <property type="molecule type" value="Genomic_DNA"/>
</dbReference>
<protein>
    <submittedName>
        <fullName evidence="1">Uncharacterized protein</fullName>
    </submittedName>
</protein>
<evidence type="ECO:0000313" key="2">
    <source>
        <dbReference type="Proteomes" id="UP000053669"/>
    </source>
</evidence>
<dbReference type="Proteomes" id="UP000053669">
    <property type="component" value="Unassembled WGS sequence"/>
</dbReference>
<reference evidence="1 2" key="1">
    <citation type="submission" date="2015-10" db="EMBL/GenBank/DDBJ databases">
        <title>Draft genome sequence of Streptomyces canus DSM 40017, type strain for the species Streptomyces canus.</title>
        <authorList>
            <person name="Ruckert C."/>
            <person name="Winkler A."/>
            <person name="Kalinowski J."/>
            <person name="Kampfer P."/>
            <person name="Glaeser S."/>
        </authorList>
    </citation>
    <scope>NUCLEOTIDE SEQUENCE [LARGE SCALE GENOMIC DNA]</scope>
    <source>
        <strain evidence="1 2">DSM 40017</strain>
    </source>
</reference>
<evidence type="ECO:0000313" key="1">
    <source>
        <dbReference type="EMBL" id="KUN74312.1"/>
    </source>
</evidence>
<comment type="caution">
    <text evidence="1">The sequence shown here is derived from an EMBL/GenBank/DDBJ whole genome shotgun (WGS) entry which is preliminary data.</text>
</comment>
<dbReference type="STRING" id="58343.AQJ46_01750"/>
<proteinExistence type="predicted"/>
<organism evidence="1 2">
    <name type="scientific">Streptomyces canus</name>
    <dbReference type="NCBI Taxonomy" id="58343"/>
    <lineage>
        <taxon>Bacteria</taxon>
        <taxon>Bacillati</taxon>
        <taxon>Actinomycetota</taxon>
        <taxon>Actinomycetes</taxon>
        <taxon>Kitasatosporales</taxon>
        <taxon>Streptomycetaceae</taxon>
        <taxon>Streptomyces</taxon>
        <taxon>Streptomyces aurantiacus group</taxon>
    </lineage>
</organism>
<accession>A0A101SIM3</accession>
<dbReference type="AlphaFoldDB" id="A0A101SIM3"/>
<dbReference type="RefSeq" id="WP_059203851.1">
    <property type="nucleotide sequence ID" value="NZ_KQ948656.1"/>
</dbReference>
<sequence length="191" mass="21152">MGAFHFTPSEIAGLGIAGTLTGAWLGARINGRTQRDVSTAAVATQRSVAETTLTAQRKLAEDQRLWTERKHVYLEIMDDLERRSEFRDAFGDPDSDGEYAPTPEQWRNLNVRTNAFGSTEVLELLKASRKAHLIWLQSTRDRQEAIAHHDGSATSTERLSRLSSKVAEAYASAHSADTALISRIRSEVQGD</sequence>
<gene>
    <name evidence="1" type="ORF">AQJ46_01750</name>
</gene>